<dbReference type="PROSITE" id="PS00028">
    <property type="entry name" value="ZINC_FINGER_C2H2_1"/>
    <property type="match status" value="2"/>
</dbReference>
<dbReference type="EMBL" id="VDMD01000038">
    <property type="protein sequence ID" value="TRM58156.1"/>
    <property type="molecule type" value="Genomic_DNA"/>
</dbReference>
<dbReference type="SUPFAM" id="SSF57667">
    <property type="entry name" value="beta-beta-alpha zinc fingers"/>
    <property type="match status" value="1"/>
</dbReference>
<sequence>MSCSHRACPNGFIRMLHDHSGLLARWGGGTLQCKGACVGGIRFYVRCGYQSFFDCPTFTAKRAYKSPRLGRQTLSYLCISLMDAQTRGWTFEQDADHPDDSVRNHVDQRIGHEDLGGRFRGVPLDSLMAHYPTDVLGFAPVPHGDPVSSSSDVHDVATTGDHMYAMKEFMVSTLTIYETAPTSQAPNWIDPSVTIAFPAQDSIITSTPGHQEPQSERFRQVVGSEAQTEASLRRRRTILEPVPARTCTTCSKTFTRVNNCKDHVLRHENQRRFVCPSGGCAARFNTNGDLALHAKRMHGIIIRDGDSSSAL</sequence>
<evidence type="ECO:0000256" key="1">
    <source>
        <dbReference type="PROSITE-ProRule" id="PRU00042"/>
    </source>
</evidence>
<proteinExistence type="predicted"/>
<dbReference type="GO" id="GO:0008270">
    <property type="term" value="F:zinc ion binding"/>
    <property type="evidence" value="ECO:0007669"/>
    <property type="project" value="UniProtKB-KW"/>
</dbReference>
<evidence type="ECO:0000313" key="3">
    <source>
        <dbReference type="EMBL" id="TRM58156.1"/>
    </source>
</evidence>
<organism evidence="3 4">
    <name type="scientific">Schizophyllum amplum</name>
    <dbReference type="NCBI Taxonomy" id="97359"/>
    <lineage>
        <taxon>Eukaryota</taxon>
        <taxon>Fungi</taxon>
        <taxon>Dikarya</taxon>
        <taxon>Basidiomycota</taxon>
        <taxon>Agaricomycotina</taxon>
        <taxon>Agaricomycetes</taxon>
        <taxon>Agaricomycetidae</taxon>
        <taxon>Agaricales</taxon>
        <taxon>Schizophyllaceae</taxon>
        <taxon>Schizophyllum</taxon>
    </lineage>
</organism>
<feature type="domain" description="C2H2-type" evidence="2">
    <location>
        <begin position="245"/>
        <end position="272"/>
    </location>
</feature>
<evidence type="ECO:0000313" key="4">
    <source>
        <dbReference type="Proteomes" id="UP000320762"/>
    </source>
</evidence>
<name>A0A550C070_9AGAR</name>
<feature type="domain" description="C2H2-type" evidence="2">
    <location>
        <begin position="273"/>
        <end position="298"/>
    </location>
</feature>
<keyword evidence="1" id="KW-0863">Zinc-finger</keyword>
<evidence type="ECO:0000259" key="2">
    <source>
        <dbReference type="PROSITE" id="PS50157"/>
    </source>
</evidence>
<dbReference type="SMART" id="SM00355">
    <property type="entry name" value="ZnF_C2H2"/>
    <property type="match status" value="2"/>
</dbReference>
<gene>
    <name evidence="3" type="ORF">BD626DRAFT_634235</name>
</gene>
<keyword evidence="1" id="KW-0479">Metal-binding</keyword>
<comment type="caution">
    <text evidence="3">The sequence shown here is derived from an EMBL/GenBank/DDBJ whole genome shotgun (WGS) entry which is preliminary data.</text>
</comment>
<accession>A0A550C070</accession>
<dbReference type="Proteomes" id="UP000320762">
    <property type="component" value="Unassembled WGS sequence"/>
</dbReference>
<keyword evidence="1" id="KW-0862">Zinc</keyword>
<dbReference type="InterPro" id="IPR036236">
    <property type="entry name" value="Znf_C2H2_sf"/>
</dbReference>
<dbReference type="Gene3D" id="3.30.160.60">
    <property type="entry name" value="Classic Zinc Finger"/>
    <property type="match status" value="1"/>
</dbReference>
<dbReference type="OrthoDB" id="1095242at2759"/>
<dbReference type="AlphaFoldDB" id="A0A550C070"/>
<dbReference type="PROSITE" id="PS50157">
    <property type="entry name" value="ZINC_FINGER_C2H2_2"/>
    <property type="match status" value="2"/>
</dbReference>
<dbReference type="STRING" id="97359.A0A550C070"/>
<dbReference type="InterPro" id="IPR013087">
    <property type="entry name" value="Znf_C2H2_type"/>
</dbReference>
<keyword evidence="4" id="KW-1185">Reference proteome</keyword>
<protein>
    <recommendedName>
        <fullName evidence="2">C2H2-type domain-containing protein</fullName>
    </recommendedName>
</protein>
<reference evidence="3 4" key="1">
    <citation type="journal article" date="2019" name="New Phytol.">
        <title>Comparative genomics reveals unique wood-decay strategies and fruiting body development in the Schizophyllaceae.</title>
        <authorList>
            <person name="Almasi E."/>
            <person name="Sahu N."/>
            <person name="Krizsan K."/>
            <person name="Balint B."/>
            <person name="Kovacs G.M."/>
            <person name="Kiss B."/>
            <person name="Cseklye J."/>
            <person name="Drula E."/>
            <person name="Henrissat B."/>
            <person name="Nagy I."/>
            <person name="Chovatia M."/>
            <person name="Adam C."/>
            <person name="LaButti K."/>
            <person name="Lipzen A."/>
            <person name="Riley R."/>
            <person name="Grigoriev I.V."/>
            <person name="Nagy L.G."/>
        </authorList>
    </citation>
    <scope>NUCLEOTIDE SEQUENCE [LARGE SCALE GENOMIC DNA]</scope>
    <source>
        <strain evidence="3 4">NL-1724</strain>
    </source>
</reference>